<keyword evidence="3" id="KW-1185">Reference proteome</keyword>
<evidence type="ECO:0000313" key="3">
    <source>
        <dbReference type="Proteomes" id="UP000186917"/>
    </source>
</evidence>
<dbReference type="OrthoDB" id="675698at2"/>
<reference evidence="3" key="1">
    <citation type="submission" date="2017-01" db="EMBL/GenBank/DDBJ databases">
        <authorList>
            <person name="Varghese N."/>
            <person name="Submissions S."/>
        </authorList>
    </citation>
    <scope>NUCLEOTIDE SEQUENCE [LARGE SCALE GENOMIC DNA]</scope>
    <source>
        <strain evidence="3">DSM 21054</strain>
    </source>
</reference>
<dbReference type="Gene3D" id="3.10.450.360">
    <property type="match status" value="1"/>
</dbReference>
<gene>
    <name evidence="2" type="ORF">SAMN05421788_108247</name>
</gene>
<protein>
    <recommendedName>
        <fullName evidence="4">Beta-lactamase-inhibitor-like, PepSY-like</fullName>
    </recommendedName>
</protein>
<name>A0A173MDU9_9BACT</name>
<feature type="chain" id="PRO_5030022814" description="Beta-lactamase-inhibitor-like, PepSY-like" evidence="1">
    <location>
        <begin position="21"/>
        <end position="146"/>
    </location>
</feature>
<dbReference type="EMBL" id="FTOR01000008">
    <property type="protein sequence ID" value="SIT29210.1"/>
    <property type="molecule type" value="Genomic_DNA"/>
</dbReference>
<dbReference type="RefSeq" id="WP_076381260.1">
    <property type="nucleotide sequence ID" value="NZ_AP017422.1"/>
</dbReference>
<evidence type="ECO:0008006" key="4">
    <source>
        <dbReference type="Google" id="ProtNLM"/>
    </source>
</evidence>
<dbReference type="Proteomes" id="UP000186917">
    <property type="component" value="Unassembled WGS sequence"/>
</dbReference>
<dbReference type="AlphaFoldDB" id="A0A173MDU9"/>
<dbReference type="KEGG" id="fln:FLA_1619"/>
<dbReference type="STRING" id="477680.SAMN05421788_108247"/>
<feature type="signal peptide" evidence="1">
    <location>
        <begin position="1"/>
        <end position="20"/>
    </location>
</feature>
<organism evidence="2 3">
    <name type="scientific">Filimonas lacunae</name>
    <dbReference type="NCBI Taxonomy" id="477680"/>
    <lineage>
        <taxon>Bacteria</taxon>
        <taxon>Pseudomonadati</taxon>
        <taxon>Bacteroidota</taxon>
        <taxon>Chitinophagia</taxon>
        <taxon>Chitinophagales</taxon>
        <taxon>Chitinophagaceae</taxon>
        <taxon>Filimonas</taxon>
    </lineage>
</organism>
<sequence>MKKLLIATLLLMVVTATAFAAGNAKVEAIFKIAYPGATHVHFKTVGELVSVSFDYEAHHMQAFYDAEGEQVAVSKHIDFNSLPMRGQATIKAKYPTHTTVEIIEMESQEEGVCFYVALLDGVEKTILRVSSSGREVTFFKKETMKK</sequence>
<keyword evidence="1" id="KW-0732">Signal</keyword>
<evidence type="ECO:0000313" key="2">
    <source>
        <dbReference type="EMBL" id="SIT29210.1"/>
    </source>
</evidence>
<accession>A0A173MDU9</accession>
<evidence type="ECO:0000256" key="1">
    <source>
        <dbReference type="SAM" id="SignalP"/>
    </source>
</evidence>
<proteinExistence type="predicted"/>
<dbReference type="SUPFAM" id="SSF160574">
    <property type="entry name" value="BT0923-like"/>
    <property type="match status" value="1"/>
</dbReference>